<evidence type="ECO:0000256" key="2">
    <source>
        <dbReference type="ARBA" id="ARBA00022679"/>
    </source>
</evidence>
<dbReference type="PROSITE" id="PS50011">
    <property type="entry name" value="PROTEIN_KINASE_DOM"/>
    <property type="match status" value="1"/>
</dbReference>
<evidence type="ECO:0000313" key="10">
    <source>
        <dbReference type="Proteomes" id="UP000228934"/>
    </source>
</evidence>
<dbReference type="GO" id="GO:0005524">
    <property type="term" value="F:ATP binding"/>
    <property type="evidence" value="ECO:0007669"/>
    <property type="project" value="UniProtKB-UniRule"/>
</dbReference>
<protein>
    <recommendedName>
        <fullName evidence="8">Protein kinase domain-containing protein</fullName>
    </recommendedName>
</protein>
<dbReference type="PROSITE" id="PS00107">
    <property type="entry name" value="PROTEIN_KINASE_ATP"/>
    <property type="match status" value="1"/>
</dbReference>
<dbReference type="EMBL" id="KV947291">
    <property type="protein sequence ID" value="PIO22376.1"/>
    <property type="molecule type" value="Genomic_DNA"/>
</dbReference>
<dbReference type="Gene3D" id="1.10.510.10">
    <property type="entry name" value="Transferase(Phosphotransferase) domain 1"/>
    <property type="match status" value="1"/>
</dbReference>
<dbReference type="Proteomes" id="UP000228934">
    <property type="component" value="Unassembled WGS sequence"/>
</dbReference>
<keyword evidence="4" id="KW-0418">Kinase</keyword>
<evidence type="ECO:0000256" key="6">
    <source>
        <dbReference type="PROSITE-ProRule" id="PRU10141"/>
    </source>
</evidence>
<dbReference type="SUPFAM" id="SSF56112">
    <property type="entry name" value="Protein kinase-like (PK-like)"/>
    <property type="match status" value="1"/>
</dbReference>
<keyword evidence="2" id="KW-0808">Transferase</keyword>
<dbReference type="InterPro" id="IPR000719">
    <property type="entry name" value="Prot_kinase_dom"/>
</dbReference>
<name>A0A2G9R3D9_AQUCT</name>
<dbReference type="InterPro" id="IPR011009">
    <property type="entry name" value="Kinase-like_dom_sf"/>
</dbReference>
<dbReference type="InterPro" id="IPR017441">
    <property type="entry name" value="Protein_kinase_ATP_BS"/>
</dbReference>
<gene>
    <name evidence="9" type="ORF">AB205_0202690</name>
</gene>
<feature type="domain" description="Protein kinase" evidence="8">
    <location>
        <begin position="305"/>
        <end position="505"/>
    </location>
</feature>
<dbReference type="AlphaFoldDB" id="A0A2G9R3D9"/>
<accession>A0A2G9R3D9</accession>
<dbReference type="PANTHER" id="PTHR11584:SF393">
    <property type="entry name" value="MITOGEN-ACTIVATED PROTEIN KINASE KINASE KINASE 2"/>
    <property type="match status" value="1"/>
</dbReference>
<evidence type="ECO:0000256" key="7">
    <source>
        <dbReference type="SAM" id="MobiDB-lite"/>
    </source>
</evidence>
<feature type="compositionally biased region" description="Low complexity" evidence="7">
    <location>
        <begin position="92"/>
        <end position="107"/>
    </location>
</feature>
<dbReference type="GO" id="GO:0004674">
    <property type="term" value="F:protein serine/threonine kinase activity"/>
    <property type="evidence" value="ECO:0007669"/>
    <property type="project" value="UniProtKB-KW"/>
</dbReference>
<dbReference type="Gene3D" id="3.10.20.90">
    <property type="entry name" value="Phosphatidylinositol 3-kinase Catalytic Subunit, Chain A, domain 1"/>
    <property type="match status" value="1"/>
</dbReference>
<organism evidence="9 10">
    <name type="scientific">Aquarana catesbeiana</name>
    <name type="common">American bullfrog</name>
    <name type="synonym">Rana catesbeiana</name>
    <dbReference type="NCBI Taxonomy" id="8400"/>
    <lineage>
        <taxon>Eukaryota</taxon>
        <taxon>Metazoa</taxon>
        <taxon>Chordata</taxon>
        <taxon>Craniata</taxon>
        <taxon>Vertebrata</taxon>
        <taxon>Euteleostomi</taxon>
        <taxon>Amphibia</taxon>
        <taxon>Batrachia</taxon>
        <taxon>Anura</taxon>
        <taxon>Neobatrachia</taxon>
        <taxon>Ranoidea</taxon>
        <taxon>Ranidae</taxon>
        <taxon>Aquarana</taxon>
    </lineage>
</organism>
<keyword evidence="5 6" id="KW-0067">ATP-binding</keyword>
<evidence type="ECO:0000256" key="4">
    <source>
        <dbReference type="ARBA" id="ARBA00022777"/>
    </source>
</evidence>
<evidence type="ECO:0000259" key="8">
    <source>
        <dbReference type="PROSITE" id="PS50011"/>
    </source>
</evidence>
<feature type="region of interest" description="Disordered" evidence="7">
    <location>
        <begin position="92"/>
        <end position="125"/>
    </location>
</feature>
<dbReference type="OrthoDB" id="8693905at2759"/>
<evidence type="ECO:0000256" key="1">
    <source>
        <dbReference type="ARBA" id="ARBA00022527"/>
    </source>
</evidence>
<sequence length="505" mass="56222">MKVLFSKSCEFRCVTSVSPACPMRHQCDDKDELSSEQAGIREVTPDVIKLVIPLKTQDDLDKAVELLDRSSHMKSLKILLVSHVHTQMLDPLSLSSPENSGSGSCPSLDSPLDGENYHKSRMPRAQSYPDNYQEFSADLVRFPAVEVVYRRGPTTAVKWIGSDVTHRLTMGLPLSAASPAPASTLKPRLTADAGTRIEYDIPVFEKFGKGGTYPRRYHVSYLHQDYNDGRKTFPRARRTQGTNFRSPVSFSPTDHSLSTSSGSSVFTPEYEDNRLRRRGSDIDNPTLSVMDISPPSRSPRAPSNWRLGKLLGQGAFGRVYLCYDADTGRELAVKQVLFDPDSPETSKEVNALECEIQLLKNLLHERIVQYYGCLRDCQERTLSIFMEYMPGGSIKDQLKAYGALTEFVTRKYTRQILEGVHYLHSNMIVHRDIKGANILRDSSGNVKLGDFGASKRLQTICLSGTDPRSGSVELAARISSPTMQQVPATAVKGTDVQLRRFAGMC</sequence>
<feature type="region of interest" description="Disordered" evidence="7">
    <location>
        <begin position="241"/>
        <end position="304"/>
    </location>
</feature>
<dbReference type="FunFam" id="1.10.510.10:FF:000071">
    <property type="entry name" value="Mitogen-activated protein kinase kinase kinase 3 isoform 2"/>
    <property type="match status" value="1"/>
</dbReference>
<dbReference type="PANTHER" id="PTHR11584">
    <property type="entry name" value="SERINE/THREONINE PROTEIN KINASE"/>
    <property type="match status" value="1"/>
</dbReference>
<keyword evidence="3 6" id="KW-0547">Nucleotide-binding</keyword>
<reference evidence="10" key="1">
    <citation type="journal article" date="2017" name="Nat. Commun.">
        <title>The North American bullfrog draft genome provides insight into hormonal regulation of long noncoding RNA.</title>
        <authorList>
            <person name="Hammond S.A."/>
            <person name="Warren R.L."/>
            <person name="Vandervalk B.P."/>
            <person name="Kucuk E."/>
            <person name="Khan H."/>
            <person name="Gibb E.A."/>
            <person name="Pandoh P."/>
            <person name="Kirk H."/>
            <person name="Zhao Y."/>
            <person name="Jones M."/>
            <person name="Mungall A.J."/>
            <person name="Coope R."/>
            <person name="Pleasance S."/>
            <person name="Moore R.A."/>
            <person name="Holt R.A."/>
            <person name="Round J.M."/>
            <person name="Ohora S."/>
            <person name="Walle B.V."/>
            <person name="Veldhoen N."/>
            <person name="Helbing C.C."/>
            <person name="Birol I."/>
        </authorList>
    </citation>
    <scope>NUCLEOTIDE SEQUENCE [LARGE SCALE GENOMIC DNA]</scope>
</reference>
<dbReference type="GO" id="GO:0035556">
    <property type="term" value="P:intracellular signal transduction"/>
    <property type="evidence" value="ECO:0007669"/>
    <property type="project" value="UniProtKB-ARBA"/>
</dbReference>
<feature type="binding site" evidence="6">
    <location>
        <position position="334"/>
    </location>
    <ligand>
        <name>ATP</name>
        <dbReference type="ChEBI" id="CHEBI:30616"/>
    </ligand>
</feature>
<keyword evidence="10" id="KW-1185">Reference proteome</keyword>
<evidence type="ECO:0000313" key="9">
    <source>
        <dbReference type="EMBL" id="PIO22376.1"/>
    </source>
</evidence>
<evidence type="ECO:0000256" key="5">
    <source>
        <dbReference type="ARBA" id="ARBA00022840"/>
    </source>
</evidence>
<dbReference type="SUPFAM" id="SSF54277">
    <property type="entry name" value="CAD &amp; PB1 domains"/>
    <property type="match status" value="1"/>
</dbReference>
<feature type="compositionally biased region" description="Low complexity" evidence="7">
    <location>
        <begin position="293"/>
        <end position="303"/>
    </location>
</feature>
<dbReference type="Pfam" id="PF00069">
    <property type="entry name" value="Pkinase"/>
    <property type="match status" value="1"/>
</dbReference>
<keyword evidence="1" id="KW-0723">Serine/threonine-protein kinase</keyword>
<proteinExistence type="predicted"/>
<dbReference type="SMART" id="SM00220">
    <property type="entry name" value="S_TKc"/>
    <property type="match status" value="1"/>
</dbReference>
<evidence type="ECO:0000256" key="3">
    <source>
        <dbReference type="ARBA" id="ARBA00022741"/>
    </source>
</evidence>
<feature type="compositionally biased region" description="Low complexity" evidence="7">
    <location>
        <begin position="249"/>
        <end position="264"/>
    </location>
</feature>
<feature type="compositionally biased region" description="Basic and acidic residues" evidence="7">
    <location>
        <begin position="271"/>
        <end position="281"/>
    </location>
</feature>